<sequence length="119" mass="13459">MGYRDYLYGFRIDEFGEYGSWRYSSLEEAADYLTGSPEGKCKMIRLQHGDVKDKFVALVAAEPAKKADINLIGSTLLLGTLAGRMIIFAYENDSVRSVSRDENSYLKRIISEVTGKNFR</sequence>
<protein>
    <submittedName>
        <fullName evidence="1">Uncharacterized protein</fullName>
    </submittedName>
</protein>
<evidence type="ECO:0000313" key="1">
    <source>
        <dbReference type="EMBL" id="MFM9414359.1"/>
    </source>
</evidence>
<gene>
    <name evidence="1" type="ORF">ACKQTC_08265</name>
</gene>
<evidence type="ECO:0000313" key="2">
    <source>
        <dbReference type="Proteomes" id="UP001631949"/>
    </source>
</evidence>
<dbReference type="EMBL" id="JBJUVG010000014">
    <property type="protein sequence ID" value="MFM9414359.1"/>
    <property type="molecule type" value="Genomic_DNA"/>
</dbReference>
<proteinExistence type="predicted"/>
<organism evidence="1 2">
    <name type="scientific">Peptococcus simiae</name>
    <dbReference type="NCBI Taxonomy" id="1643805"/>
    <lineage>
        <taxon>Bacteria</taxon>
        <taxon>Bacillati</taxon>
        <taxon>Bacillota</taxon>
        <taxon>Clostridia</taxon>
        <taxon>Eubacteriales</taxon>
        <taxon>Peptococcaceae</taxon>
        <taxon>Peptococcus</taxon>
    </lineage>
</organism>
<name>A0ABW9H3C4_9FIRM</name>
<dbReference type="RefSeq" id="WP_408977973.1">
    <property type="nucleotide sequence ID" value="NZ_JBJUVG010000014.1"/>
</dbReference>
<comment type="caution">
    <text evidence="1">The sequence shown here is derived from an EMBL/GenBank/DDBJ whole genome shotgun (WGS) entry which is preliminary data.</text>
</comment>
<accession>A0ABW9H3C4</accession>
<reference evidence="1 2" key="1">
    <citation type="journal article" date="2016" name="Int. J. Syst. Evol. Microbiol.">
        <title>Peptococcus simiae sp. nov., isolated from rhesus macaque faeces and emended description of the genus Peptococcus.</title>
        <authorList>
            <person name="Shkoporov A.N."/>
            <person name="Efimov B.A."/>
            <person name="Kondova I."/>
            <person name="Ouwerling B."/>
            <person name="Chaplin A.V."/>
            <person name="Shcherbakova V.A."/>
            <person name="Langermans J.A.M."/>
        </authorList>
    </citation>
    <scope>NUCLEOTIDE SEQUENCE [LARGE SCALE GENOMIC DNA]</scope>
    <source>
        <strain evidence="1 2">M108</strain>
    </source>
</reference>
<dbReference type="Proteomes" id="UP001631949">
    <property type="component" value="Unassembled WGS sequence"/>
</dbReference>
<keyword evidence="2" id="KW-1185">Reference proteome</keyword>